<evidence type="ECO:0008006" key="4">
    <source>
        <dbReference type="Google" id="ProtNLM"/>
    </source>
</evidence>
<accession>A0ABY5S3J4</accession>
<feature type="transmembrane region" description="Helical" evidence="1">
    <location>
        <begin position="78"/>
        <end position="96"/>
    </location>
</feature>
<dbReference type="EMBL" id="CP091430">
    <property type="protein sequence ID" value="UVI28466.1"/>
    <property type="molecule type" value="Genomic_DNA"/>
</dbReference>
<evidence type="ECO:0000313" key="3">
    <source>
        <dbReference type="Proteomes" id="UP001057877"/>
    </source>
</evidence>
<evidence type="ECO:0000313" key="2">
    <source>
        <dbReference type="EMBL" id="UVI28466.1"/>
    </source>
</evidence>
<keyword evidence="1" id="KW-1133">Transmembrane helix</keyword>
<protein>
    <recommendedName>
        <fullName evidence="4">MFS transporter</fullName>
    </recommendedName>
</protein>
<sequence length="138" mass="14761">MGLLLGSGLTGKFSNRMEAACIFAFLLDGILNIFISQAGNFGMAVIFMTLTACCTAIGNDCNRTMLMNVVPHRFQGRFFGMLATLQNTIMGAAMFLSGISLEVLSPRALGLAGGILLSAAGAGFVLVYYKNKHIRNRQ</sequence>
<proteinExistence type="predicted"/>
<keyword evidence="1" id="KW-0812">Transmembrane</keyword>
<name>A0ABY5S3J4_9BACL</name>
<feature type="transmembrane region" description="Helical" evidence="1">
    <location>
        <begin position="41"/>
        <end position="58"/>
    </location>
</feature>
<reference evidence="2" key="1">
    <citation type="submission" date="2022-01" db="EMBL/GenBank/DDBJ databases">
        <title>Paenibacillus spongiae sp. nov., isolated from marine sponge.</title>
        <authorList>
            <person name="Li Z."/>
            <person name="Zhang M."/>
        </authorList>
    </citation>
    <scope>NUCLEOTIDE SEQUENCE</scope>
    <source>
        <strain evidence="2">PHS-Z3</strain>
    </source>
</reference>
<dbReference type="InterPro" id="IPR036259">
    <property type="entry name" value="MFS_trans_sf"/>
</dbReference>
<dbReference type="SUPFAM" id="SSF103473">
    <property type="entry name" value="MFS general substrate transporter"/>
    <property type="match status" value="1"/>
</dbReference>
<evidence type="ECO:0000256" key="1">
    <source>
        <dbReference type="SAM" id="Phobius"/>
    </source>
</evidence>
<dbReference type="RefSeq" id="WP_258384554.1">
    <property type="nucleotide sequence ID" value="NZ_CP091430.1"/>
</dbReference>
<keyword evidence="1" id="KW-0472">Membrane</keyword>
<keyword evidence="3" id="KW-1185">Reference proteome</keyword>
<feature type="transmembrane region" description="Helical" evidence="1">
    <location>
        <begin position="108"/>
        <end position="129"/>
    </location>
</feature>
<organism evidence="2 3">
    <name type="scientific">Paenibacillus spongiae</name>
    <dbReference type="NCBI Taxonomy" id="2909671"/>
    <lineage>
        <taxon>Bacteria</taxon>
        <taxon>Bacillati</taxon>
        <taxon>Bacillota</taxon>
        <taxon>Bacilli</taxon>
        <taxon>Bacillales</taxon>
        <taxon>Paenibacillaceae</taxon>
        <taxon>Paenibacillus</taxon>
    </lineage>
</organism>
<gene>
    <name evidence="2" type="ORF">L1F29_23860</name>
</gene>
<dbReference type="Gene3D" id="1.20.1250.20">
    <property type="entry name" value="MFS general substrate transporter like domains"/>
    <property type="match status" value="1"/>
</dbReference>
<dbReference type="Proteomes" id="UP001057877">
    <property type="component" value="Chromosome"/>
</dbReference>